<dbReference type="AlphaFoldDB" id="A0A239PSN7"/>
<evidence type="ECO:0000313" key="8">
    <source>
        <dbReference type="Proteomes" id="UP000198346"/>
    </source>
</evidence>
<evidence type="ECO:0000256" key="2">
    <source>
        <dbReference type="ARBA" id="ARBA00022475"/>
    </source>
</evidence>
<sequence length="385" mass="41815">MSRTARLYLLTLFAGRFFGALAVITGLLLLERLLRLIELFSSYRSDPLILGQMLLALTPHYLTLAAPAAFFIGLLLTLLALRENSELAALMSWGVSPNAIAGLAAAAAAPVAIVMVLTSGFLNPHARYQFRSLVAELENASIVAIAETRPALWRYGDASFIVPSWSKTGLVMERPIAVIERRGRQLILEAESGAVREGSPGRPPVAAFRNGRIIADWRASGGPDIVNFTDFAYPVLRDEEAFRPRGADVRELTLTELLRKPRAFAGIAPHDAETEAFGRLARAVGLFALPFVALAAALAPPRRSPQARVIVATAILLAFHFSLEATENLLETKHFGPPAILLAAPFAFLTLALVIYRVCFNQSVRPRLSTADVRAAFKPLPMRSA</sequence>
<dbReference type="Pfam" id="PF03739">
    <property type="entry name" value="LptF_LptG"/>
    <property type="match status" value="1"/>
</dbReference>
<proteinExistence type="predicted"/>
<reference evidence="7 8" key="1">
    <citation type="submission" date="2017-07" db="EMBL/GenBank/DDBJ databases">
        <authorList>
            <person name="Sun Z.S."/>
            <person name="Albrecht U."/>
            <person name="Echele G."/>
            <person name="Lee C.C."/>
        </authorList>
    </citation>
    <scope>NUCLEOTIDE SEQUENCE [LARGE SCALE GENOMIC DNA]</scope>
    <source>
        <strain evidence="7 8">CGMCC 1.12710</strain>
    </source>
</reference>
<evidence type="ECO:0000256" key="6">
    <source>
        <dbReference type="SAM" id="Phobius"/>
    </source>
</evidence>
<keyword evidence="2" id="KW-1003">Cell membrane</keyword>
<dbReference type="Proteomes" id="UP000198346">
    <property type="component" value="Unassembled WGS sequence"/>
</dbReference>
<dbReference type="RefSeq" id="WP_089412181.1">
    <property type="nucleotide sequence ID" value="NZ_FZQA01000003.1"/>
</dbReference>
<comment type="subcellular location">
    <subcellularLocation>
        <location evidence="1">Cell membrane</location>
        <topology evidence="1">Multi-pass membrane protein</topology>
    </subcellularLocation>
</comment>
<accession>A0A239PSN7</accession>
<name>A0A239PSN7_9PROT</name>
<feature type="transmembrane region" description="Helical" evidence="6">
    <location>
        <begin position="335"/>
        <end position="359"/>
    </location>
</feature>
<protein>
    <submittedName>
        <fullName evidence="7">Lipopolysaccharide export system permease protein</fullName>
    </submittedName>
</protein>
<feature type="transmembrane region" description="Helical" evidence="6">
    <location>
        <begin position="306"/>
        <end position="323"/>
    </location>
</feature>
<gene>
    <name evidence="7" type="ORF">SAMN06297382_1702</name>
</gene>
<dbReference type="InterPro" id="IPR005495">
    <property type="entry name" value="LptG/LptF_permease"/>
</dbReference>
<feature type="transmembrane region" description="Helical" evidence="6">
    <location>
        <begin position="7"/>
        <end position="30"/>
    </location>
</feature>
<keyword evidence="8" id="KW-1185">Reference proteome</keyword>
<dbReference type="GO" id="GO:0015920">
    <property type="term" value="P:lipopolysaccharide transport"/>
    <property type="evidence" value="ECO:0007669"/>
    <property type="project" value="TreeGrafter"/>
</dbReference>
<organism evidence="7 8">
    <name type="scientific">Amphiplicatus metriothermophilus</name>
    <dbReference type="NCBI Taxonomy" id="1519374"/>
    <lineage>
        <taxon>Bacteria</taxon>
        <taxon>Pseudomonadati</taxon>
        <taxon>Pseudomonadota</taxon>
        <taxon>Alphaproteobacteria</taxon>
        <taxon>Parvularculales</taxon>
        <taxon>Parvularculaceae</taxon>
        <taxon>Amphiplicatus</taxon>
    </lineage>
</organism>
<evidence type="ECO:0000256" key="4">
    <source>
        <dbReference type="ARBA" id="ARBA00022989"/>
    </source>
</evidence>
<feature type="transmembrane region" description="Helical" evidence="6">
    <location>
        <begin position="61"/>
        <end position="81"/>
    </location>
</feature>
<dbReference type="OrthoDB" id="7057792at2"/>
<evidence type="ECO:0000313" key="7">
    <source>
        <dbReference type="EMBL" id="SNT73304.1"/>
    </source>
</evidence>
<keyword evidence="3 6" id="KW-0812">Transmembrane</keyword>
<dbReference type="EMBL" id="FZQA01000003">
    <property type="protein sequence ID" value="SNT73304.1"/>
    <property type="molecule type" value="Genomic_DNA"/>
</dbReference>
<evidence type="ECO:0000256" key="5">
    <source>
        <dbReference type="ARBA" id="ARBA00023136"/>
    </source>
</evidence>
<keyword evidence="5 6" id="KW-0472">Membrane</keyword>
<keyword evidence="4 6" id="KW-1133">Transmembrane helix</keyword>
<dbReference type="PANTHER" id="PTHR33529:SF6">
    <property type="entry name" value="YJGP_YJGQ FAMILY PERMEASE"/>
    <property type="match status" value="1"/>
</dbReference>
<dbReference type="PANTHER" id="PTHR33529">
    <property type="entry name" value="SLR0882 PROTEIN-RELATED"/>
    <property type="match status" value="1"/>
</dbReference>
<evidence type="ECO:0000256" key="1">
    <source>
        <dbReference type="ARBA" id="ARBA00004651"/>
    </source>
</evidence>
<feature type="transmembrane region" description="Helical" evidence="6">
    <location>
        <begin position="101"/>
        <end position="122"/>
    </location>
</feature>
<dbReference type="GO" id="GO:0043190">
    <property type="term" value="C:ATP-binding cassette (ABC) transporter complex"/>
    <property type="evidence" value="ECO:0007669"/>
    <property type="project" value="TreeGrafter"/>
</dbReference>
<evidence type="ECO:0000256" key="3">
    <source>
        <dbReference type="ARBA" id="ARBA00022692"/>
    </source>
</evidence>
<feature type="transmembrane region" description="Helical" evidence="6">
    <location>
        <begin position="280"/>
        <end position="299"/>
    </location>
</feature>